<dbReference type="AlphaFoldDB" id="A0AAT9HL26"/>
<evidence type="ECO:0000256" key="1">
    <source>
        <dbReference type="SAM" id="MobiDB-lite"/>
    </source>
</evidence>
<evidence type="ECO:0000313" key="2">
    <source>
        <dbReference type="EMBL" id="BFO18150.1"/>
    </source>
</evidence>
<proteinExistence type="predicted"/>
<protein>
    <submittedName>
        <fullName evidence="2">Uncharacterized protein</fullName>
    </submittedName>
</protein>
<name>A0AAT9HL26_9ACTN</name>
<feature type="compositionally biased region" description="Polar residues" evidence="1">
    <location>
        <begin position="1"/>
        <end position="15"/>
    </location>
</feature>
<accession>A0AAT9HL26</accession>
<gene>
    <name evidence="2" type="ORF">SHKM778_45380</name>
</gene>
<dbReference type="EMBL" id="AP035768">
    <property type="protein sequence ID" value="BFO18150.1"/>
    <property type="molecule type" value="Genomic_DNA"/>
</dbReference>
<feature type="region of interest" description="Disordered" evidence="1">
    <location>
        <begin position="1"/>
        <end position="67"/>
    </location>
</feature>
<sequence>MWAGSSEAQASLWQEQEQEMVGESRTVDGAAIVAGGAAWPPGASPASGECPHRDARPRPRPRTLHTVVTPRLCCRTGNGLRRKPPDR</sequence>
<reference evidence="2" key="2">
    <citation type="submission" date="2024-07" db="EMBL/GenBank/DDBJ databases">
        <title>Streptomyces haneummycinica sp. nov., a new antibiotic-producing actinobacterium isolated from marine sediment.</title>
        <authorList>
            <person name="Uemura M."/>
            <person name="Hamada M."/>
            <person name="Hirano S."/>
            <person name="Kobayashi K."/>
            <person name="Ohshiro T."/>
            <person name="Kobayashi T."/>
            <person name="Terahara T."/>
        </authorList>
    </citation>
    <scope>NUCLEOTIDE SEQUENCE</scope>
    <source>
        <strain evidence="2">KM77-8</strain>
    </source>
</reference>
<reference evidence="2" key="1">
    <citation type="submission" date="2024-06" db="EMBL/GenBank/DDBJ databases">
        <authorList>
            <consortium name="consrtm"/>
            <person name="Uemura M."/>
            <person name="Terahara T."/>
        </authorList>
    </citation>
    <scope>NUCLEOTIDE SEQUENCE</scope>
    <source>
        <strain evidence="2">KM77-8</strain>
    </source>
</reference>
<organism evidence="2">
    <name type="scientific">Streptomyces haneummycinicus</name>
    <dbReference type="NCBI Taxonomy" id="3074435"/>
    <lineage>
        <taxon>Bacteria</taxon>
        <taxon>Bacillati</taxon>
        <taxon>Actinomycetota</taxon>
        <taxon>Actinomycetes</taxon>
        <taxon>Kitasatosporales</taxon>
        <taxon>Streptomycetaceae</taxon>
        <taxon>Streptomyces</taxon>
    </lineage>
</organism>
<feature type="compositionally biased region" description="Low complexity" evidence="1">
    <location>
        <begin position="29"/>
        <end position="48"/>
    </location>
</feature>